<evidence type="ECO:0000313" key="6">
    <source>
        <dbReference type="EMBL" id="GAM39392.1"/>
    </source>
</evidence>
<dbReference type="SMART" id="SM00947">
    <property type="entry name" value="Pro_CA"/>
    <property type="match status" value="1"/>
</dbReference>
<dbReference type="GO" id="GO:0004089">
    <property type="term" value="F:carbonate dehydratase activity"/>
    <property type="evidence" value="ECO:0007669"/>
    <property type="project" value="UniProtKB-UniRule"/>
</dbReference>
<dbReference type="EMBL" id="DF933830">
    <property type="protein sequence ID" value="GAM39392.1"/>
    <property type="molecule type" value="Genomic_DNA"/>
</dbReference>
<keyword evidence="2 4" id="KW-0479">Metal-binding</keyword>
<gene>
    <name evidence="6" type="ORF">TCE0_034f10904</name>
</gene>
<dbReference type="EC" id="4.2.1.1" evidence="5"/>
<dbReference type="InterPro" id="IPR036874">
    <property type="entry name" value="Carbonic_anhydrase_sf"/>
</dbReference>
<evidence type="ECO:0000256" key="4">
    <source>
        <dbReference type="PIRSR" id="PIRSR601765-1"/>
    </source>
</evidence>
<dbReference type="Gene3D" id="3.40.1050.10">
    <property type="entry name" value="Carbonic anhydrase"/>
    <property type="match status" value="1"/>
</dbReference>
<protein>
    <recommendedName>
        <fullName evidence="5">Carbonic anhydrase</fullName>
        <ecNumber evidence="5">4.2.1.1</ecNumber>
    </recommendedName>
    <alternativeName>
        <fullName evidence="5">Carbonate dehydratase</fullName>
    </alternativeName>
</protein>
<feature type="binding site" evidence="4">
    <location>
        <position position="47"/>
    </location>
    <ligand>
        <name>Zn(2+)</name>
        <dbReference type="ChEBI" id="CHEBI:29105"/>
    </ligand>
</feature>
<feature type="binding site" evidence="4">
    <location>
        <position position="101"/>
    </location>
    <ligand>
        <name>Zn(2+)</name>
        <dbReference type="ChEBI" id="CHEBI:29105"/>
    </ligand>
</feature>
<dbReference type="SUPFAM" id="SSF53056">
    <property type="entry name" value="beta-carbonic anhydrase, cab"/>
    <property type="match status" value="1"/>
</dbReference>
<organism evidence="6 7">
    <name type="scientific">Talaromyces pinophilus</name>
    <name type="common">Penicillium pinophilum</name>
    <dbReference type="NCBI Taxonomy" id="128442"/>
    <lineage>
        <taxon>Eukaryota</taxon>
        <taxon>Fungi</taxon>
        <taxon>Dikarya</taxon>
        <taxon>Ascomycota</taxon>
        <taxon>Pezizomycotina</taxon>
        <taxon>Eurotiomycetes</taxon>
        <taxon>Eurotiomycetidae</taxon>
        <taxon>Eurotiales</taxon>
        <taxon>Trichocomaceae</taxon>
        <taxon>Talaromyces</taxon>
        <taxon>Talaromyces sect. Talaromyces</taxon>
    </lineage>
</organism>
<evidence type="ECO:0000256" key="1">
    <source>
        <dbReference type="ARBA" id="ARBA00006217"/>
    </source>
</evidence>
<feature type="binding site" evidence="4">
    <location>
        <position position="98"/>
    </location>
    <ligand>
        <name>Zn(2+)</name>
        <dbReference type="ChEBI" id="CHEBI:29105"/>
    </ligand>
</feature>
<dbReference type="GO" id="GO:0008270">
    <property type="term" value="F:zinc ion binding"/>
    <property type="evidence" value="ECO:0007669"/>
    <property type="project" value="UniProtKB-UniRule"/>
</dbReference>
<keyword evidence="3 4" id="KW-0862">Zinc</keyword>
<comment type="catalytic activity">
    <reaction evidence="5">
        <text>hydrogencarbonate + H(+) = CO2 + H2O</text>
        <dbReference type="Rhea" id="RHEA:10748"/>
        <dbReference type="ChEBI" id="CHEBI:15377"/>
        <dbReference type="ChEBI" id="CHEBI:15378"/>
        <dbReference type="ChEBI" id="CHEBI:16526"/>
        <dbReference type="ChEBI" id="CHEBI:17544"/>
        <dbReference type="EC" id="4.2.1.1"/>
    </reaction>
</comment>
<dbReference type="Pfam" id="PF00484">
    <property type="entry name" value="Pro_CA"/>
    <property type="match status" value="1"/>
</dbReference>
<keyword evidence="7" id="KW-1185">Reference proteome</keyword>
<evidence type="ECO:0000256" key="5">
    <source>
        <dbReference type="RuleBase" id="RU003956"/>
    </source>
</evidence>
<dbReference type="PANTHER" id="PTHR43175:SF3">
    <property type="entry name" value="CARBON DISULFIDE HYDROLASE"/>
    <property type="match status" value="1"/>
</dbReference>
<name>A0A6V8HD40_TALPI</name>
<feature type="binding site" evidence="4">
    <location>
        <position position="45"/>
    </location>
    <ligand>
        <name>Zn(2+)</name>
        <dbReference type="ChEBI" id="CHEBI:29105"/>
    </ligand>
</feature>
<comment type="cofactor">
    <cofactor evidence="4">
        <name>Zn(2+)</name>
        <dbReference type="ChEBI" id="CHEBI:29105"/>
    </cofactor>
    <text evidence="4">Binds 1 zinc ion per subunit.</text>
</comment>
<comment type="caution">
    <text evidence="6">The sequence shown here is derived from an EMBL/GenBank/DDBJ whole genome shotgun (WGS) entry which is preliminary data.</text>
</comment>
<evidence type="ECO:0000256" key="3">
    <source>
        <dbReference type="ARBA" id="ARBA00022833"/>
    </source>
</evidence>
<dbReference type="Proteomes" id="UP000053095">
    <property type="component" value="Unassembled WGS sequence"/>
</dbReference>
<proteinExistence type="inferred from homology"/>
<sequence length="179" mass="20037">MSPTTTVSNLLERNQIYSQSHTAIPTVAEIKESGRSAFKTLIISCTDGRIMPEKFLNITVPEEVLIVRNSGARARPALANLVALDDMLNVENVLVIGHTDCGARNFNEGAIRARLMKRAPEYKDEIERMQFGKILGDIEHSVRDDVEFLKGSPLLREELKKNIQGFVFDVQTGKLKEII</sequence>
<dbReference type="InterPro" id="IPR001765">
    <property type="entry name" value="Carbonic_anhydrase"/>
</dbReference>
<keyword evidence="5" id="KW-0456">Lyase</keyword>
<dbReference type="PANTHER" id="PTHR43175">
    <property type="entry name" value="CARBONIC ANHYDRASE"/>
    <property type="match status" value="1"/>
</dbReference>
<evidence type="ECO:0000313" key="7">
    <source>
        <dbReference type="Proteomes" id="UP000053095"/>
    </source>
</evidence>
<evidence type="ECO:0000256" key="2">
    <source>
        <dbReference type="ARBA" id="ARBA00022723"/>
    </source>
</evidence>
<comment type="similarity">
    <text evidence="1 5">Belongs to the beta-class carbonic anhydrase family.</text>
</comment>
<accession>A0A6V8HD40</accession>
<reference evidence="7" key="1">
    <citation type="journal article" date="2015" name="Genome Announc.">
        <title>Draft genome sequence of Talaromyces cellulolyticus strain Y-94, a source of lignocellulosic biomass-degrading enzymes.</title>
        <authorList>
            <person name="Fujii T."/>
            <person name="Koike H."/>
            <person name="Sawayama S."/>
            <person name="Yano S."/>
            <person name="Inoue H."/>
        </authorList>
    </citation>
    <scope>NUCLEOTIDE SEQUENCE [LARGE SCALE GENOMIC DNA]</scope>
    <source>
        <strain evidence="7">Y-94</strain>
    </source>
</reference>
<dbReference type="AlphaFoldDB" id="A0A6V8HD40"/>
<comment type="function">
    <text evidence="5">Reversible hydration of carbon dioxide.</text>
</comment>